<dbReference type="EMBL" id="CALNXJ010000011">
    <property type="protein sequence ID" value="CAH3109381.1"/>
    <property type="molecule type" value="Genomic_DNA"/>
</dbReference>
<evidence type="ECO:0000313" key="3">
    <source>
        <dbReference type="EMBL" id="CAH3109381.1"/>
    </source>
</evidence>
<keyword evidence="4" id="KW-1185">Reference proteome</keyword>
<protein>
    <recommendedName>
        <fullName evidence="2">Mutator-like transposase domain-containing protein</fullName>
    </recommendedName>
</protein>
<organism evidence="3 4">
    <name type="scientific">Pocillopora meandrina</name>
    <dbReference type="NCBI Taxonomy" id="46732"/>
    <lineage>
        <taxon>Eukaryota</taxon>
        <taxon>Metazoa</taxon>
        <taxon>Cnidaria</taxon>
        <taxon>Anthozoa</taxon>
        <taxon>Hexacorallia</taxon>
        <taxon>Scleractinia</taxon>
        <taxon>Astrocoeniina</taxon>
        <taxon>Pocilloporidae</taxon>
        <taxon>Pocillopora</taxon>
    </lineage>
</organism>
<dbReference type="Proteomes" id="UP001159428">
    <property type="component" value="Unassembled WGS sequence"/>
</dbReference>
<feature type="compositionally biased region" description="Basic residues" evidence="1">
    <location>
        <begin position="357"/>
        <end position="366"/>
    </location>
</feature>
<dbReference type="PANTHER" id="PTHR33309:SF3">
    <property type="entry name" value="CCHC-TYPE DOMAIN-CONTAINING PROTEIN"/>
    <property type="match status" value="1"/>
</dbReference>
<feature type="region of interest" description="Disordered" evidence="1">
    <location>
        <begin position="322"/>
        <end position="366"/>
    </location>
</feature>
<comment type="caution">
    <text evidence="3">The sequence shown here is derived from an EMBL/GenBank/DDBJ whole genome shotgun (WGS) entry which is preliminary data.</text>
</comment>
<sequence>MEMECAKRLWGRSEQYGLMYKWMISDGDSKSYSSIWNIYGACDTYNCFEKMEPTSKEYISWTASSDHKEWEEGHLQGTADCNRVIKLDCIGHVQKRLGKALYDFQKSTTKLEDGKPVKGRNGRLTKTAIQKLKKYYGKAVRNNVNRGIPTTEERDRAVANMRTEIKAGLYHCLKLPLKERHQYCPSNSWCKYEKGLPCPDKPHHLDPVFKKCLEPIYDRLSDPTLLARCLPGYTQNSNESINALVWNKCPKSKWHGRKRVLMATCSASLHFSSGASVKNQVILKAGLNVGDHTRKEFKRRDSKRVKQAEARVDKQYKNYRMMRRQAKQRDEELRSNREGVTYEAGGFNDLGLNSGPSRKRKKNEQT</sequence>
<evidence type="ECO:0000256" key="1">
    <source>
        <dbReference type="SAM" id="MobiDB-lite"/>
    </source>
</evidence>
<evidence type="ECO:0000259" key="2">
    <source>
        <dbReference type="Pfam" id="PF20700"/>
    </source>
</evidence>
<proteinExistence type="predicted"/>
<dbReference type="AlphaFoldDB" id="A0AAU9WC60"/>
<accession>A0AAU9WC60</accession>
<feature type="domain" description="Mutator-like transposase" evidence="2">
    <location>
        <begin position="82"/>
        <end position="190"/>
    </location>
</feature>
<name>A0AAU9WC60_9CNID</name>
<dbReference type="PANTHER" id="PTHR33309">
    <property type="entry name" value="KERATIN, ULTRA HIGH-SULFUR MATRIX PROTEIN-LIKE"/>
    <property type="match status" value="1"/>
</dbReference>
<evidence type="ECO:0000313" key="4">
    <source>
        <dbReference type="Proteomes" id="UP001159428"/>
    </source>
</evidence>
<gene>
    <name evidence="3" type="ORF">PMEA_00002964</name>
</gene>
<feature type="compositionally biased region" description="Basic and acidic residues" evidence="1">
    <location>
        <begin position="327"/>
        <end position="337"/>
    </location>
</feature>
<dbReference type="Pfam" id="PF20700">
    <property type="entry name" value="Mutator"/>
    <property type="match status" value="1"/>
</dbReference>
<dbReference type="InterPro" id="IPR049012">
    <property type="entry name" value="Mutator_transp_dom"/>
</dbReference>
<reference evidence="3 4" key="1">
    <citation type="submission" date="2022-05" db="EMBL/GenBank/DDBJ databases">
        <authorList>
            <consortium name="Genoscope - CEA"/>
            <person name="William W."/>
        </authorList>
    </citation>
    <scope>NUCLEOTIDE SEQUENCE [LARGE SCALE GENOMIC DNA]</scope>
</reference>